<reference evidence="14" key="1">
    <citation type="submission" date="2017-02" db="UniProtKB">
        <authorList>
            <consortium name="WormBaseParasite"/>
        </authorList>
    </citation>
    <scope>IDENTIFICATION</scope>
</reference>
<dbReference type="PANTHER" id="PTHR23115">
    <property type="entry name" value="TRANSLATION FACTOR"/>
    <property type="match status" value="1"/>
</dbReference>
<dbReference type="Pfam" id="PF00009">
    <property type="entry name" value="GTP_EFTU"/>
    <property type="match status" value="1"/>
</dbReference>
<organism evidence="14">
    <name type="scientific">Brugia pahangi</name>
    <name type="common">Filarial nematode worm</name>
    <dbReference type="NCBI Taxonomy" id="6280"/>
    <lineage>
        <taxon>Eukaryota</taxon>
        <taxon>Metazoa</taxon>
        <taxon>Ecdysozoa</taxon>
        <taxon>Nematoda</taxon>
        <taxon>Chromadorea</taxon>
        <taxon>Rhabditida</taxon>
        <taxon>Spirurina</taxon>
        <taxon>Spiruromorpha</taxon>
        <taxon>Filarioidea</taxon>
        <taxon>Onchocercidae</taxon>
        <taxon>Brugia</taxon>
    </lineage>
</organism>
<dbReference type="InterPro" id="IPR009001">
    <property type="entry name" value="Transl_elong_EF1A/Init_IF2_C"/>
</dbReference>
<keyword evidence="5" id="KW-0547">Nucleotide-binding</keyword>
<evidence type="ECO:0000313" key="13">
    <source>
        <dbReference type="Proteomes" id="UP000278627"/>
    </source>
</evidence>
<evidence type="ECO:0000256" key="8">
    <source>
        <dbReference type="ARBA" id="ARBA00023134"/>
    </source>
</evidence>
<dbReference type="GO" id="GO:0005525">
    <property type="term" value="F:GTP binding"/>
    <property type="evidence" value="ECO:0007669"/>
    <property type="project" value="UniProtKB-KW"/>
</dbReference>
<comment type="subcellular location">
    <subcellularLocation>
        <location evidence="1">Cytoplasm</location>
    </subcellularLocation>
</comment>
<keyword evidence="4" id="KW-0597">Phosphoprotein</keyword>
<dbReference type="Gene3D" id="3.40.50.300">
    <property type="entry name" value="P-loop containing nucleotide triphosphate hydrolases"/>
    <property type="match status" value="1"/>
</dbReference>
<evidence type="ECO:0000256" key="9">
    <source>
        <dbReference type="ARBA" id="ARBA00049117"/>
    </source>
</evidence>
<dbReference type="Gene3D" id="2.40.30.10">
    <property type="entry name" value="Translation factors"/>
    <property type="match status" value="2"/>
</dbReference>
<feature type="domain" description="Tr-type G" evidence="11">
    <location>
        <begin position="258"/>
        <end position="469"/>
    </location>
</feature>
<sequence length="689" mass="77091">MSRHRNIRNMNYDEERDDEDDEEFHRYSISTDDEVASGAVLFQRRFYSLFSMLSSFIEEYLYKRTHTNSLNNNKAGCCIGDFIPEEGLPELMNDVVDDSGDFCSAAINVERLHRDELAGDSAAKDHQSVRSRVKEIQLRKQVIKREAEKVDTQNGNNKHLSEISQMENLQLSENKEKKKKSSDQVLRTSASSKRLAALDAALNAVVQPSKTSASSKRLAALDAALNAVVQPSKSVYYYLQYRYNKGYFRVKQHFQENKPMVNLVIVGHVDAGKSTLIGHLLYQLGSVDERTMHKYKQESAKTGKASFAYAWILDDTQEERQRGITMDIARTTFETEHRKIFVLDAPGHKDFIPNMIMGAAEADAGILVINATRGEFETGFDQGGQTREHAVLLRSLGVGELIVAINKMDTVNWCQQRYDELCATLKVFLRKQASYSAVKFVPLSGLDGTNLTKAPPDGHSLCTWYQGPTLLQVMDEMQVPVRSQDRHFRAVINDIYKASTSALSVGIKIEAGFIENDEKVYIMPNADPVIVKGIVVEANSRKDIGFAGDQATVTLTPVLNIEPNSMSIGYVLCRGGQECLIPGKKYLVRIVVFDIVIPIIKGTKAELFAHSLCEPCTITLLKAELNKSTGEVIRQKPRALTKHMSGTIEIQTERAVSLERYSECKALGRVTLRCVGRTVAAGIIEQRLD</sequence>
<dbReference type="CDD" id="cd04093">
    <property type="entry name" value="HBS1_C_III"/>
    <property type="match status" value="1"/>
</dbReference>
<dbReference type="CDD" id="cd01883">
    <property type="entry name" value="EF1_alpha"/>
    <property type="match status" value="1"/>
</dbReference>
<accession>A0A0N4TYW8</accession>
<comment type="catalytic activity">
    <reaction evidence="9">
        <text>GTP + H2O = GDP + phosphate + H(+)</text>
        <dbReference type="Rhea" id="RHEA:19669"/>
        <dbReference type="ChEBI" id="CHEBI:15377"/>
        <dbReference type="ChEBI" id="CHEBI:15378"/>
        <dbReference type="ChEBI" id="CHEBI:37565"/>
        <dbReference type="ChEBI" id="CHEBI:43474"/>
        <dbReference type="ChEBI" id="CHEBI:58189"/>
    </reaction>
    <physiologicalReaction direction="left-to-right" evidence="9">
        <dbReference type="Rhea" id="RHEA:19670"/>
    </physiologicalReaction>
</comment>
<dbReference type="InterPro" id="IPR000795">
    <property type="entry name" value="T_Tr_GTP-bd_dom"/>
</dbReference>
<name>A0A0N4TYW8_BRUPA</name>
<dbReference type="InterPro" id="IPR054696">
    <property type="entry name" value="GTP-eEF1A_C"/>
</dbReference>
<protein>
    <submittedName>
        <fullName evidence="14">Tr-type G domain-containing protein</fullName>
    </submittedName>
</protein>
<evidence type="ECO:0000256" key="4">
    <source>
        <dbReference type="ARBA" id="ARBA00022553"/>
    </source>
</evidence>
<dbReference type="GO" id="GO:0006412">
    <property type="term" value="P:translation"/>
    <property type="evidence" value="ECO:0007669"/>
    <property type="project" value="UniProtKB-KW"/>
</dbReference>
<dbReference type="SUPFAM" id="SSF52540">
    <property type="entry name" value="P-loop containing nucleoside triphosphate hydrolases"/>
    <property type="match status" value="1"/>
</dbReference>
<evidence type="ECO:0000256" key="3">
    <source>
        <dbReference type="ARBA" id="ARBA00022490"/>
    </source>
</evidence>
<dbReference type="Pfam" id="PF22594">
    <property type="entry name" value="GTP-eEF1A_C"/>
    <property type="match status" value="1"/>
</dbReference>
<evidence type="ECO:0000256" key="6">
    <source>
        <dbReference type="ARBA" id="ARBA00022801"/>
    </source>
</evidence>
<dbReference type="EMBL" id="UZAD01013535">
    <property type="protein sequence ID" value="VDN95338.1"/>
    <property type="molecule type" value="Genomic_DNA"/>
</dbReference>
<dbReference type="InterPro" id="IPR027417">
    <property type="entry name" value="P-loop_NTPase"/>
</dbReference>
<keyword evidence="13" id="KW-1185">Reference proteome</keyword>
<keyword evidence="8" id="KW-0342">GTP-binding</keyword>
<feature type="region of interest" description="Disordered" evidence="10">
    <location>
        <begin position="1"/>
        <end position="20"/>
    </location>
</feature>
<proteinExistence type="inferred from homology"/>
<dbReference type="SUPFAM" id="SSF50447">
    <property type="entry name" value="Translation proteins"/>
    <property type="match status" value="1"/>
</dbReference>
<dbReference type="WBParaSite" id="BPAG_0001422501-mRNA-1">
    <property type="protein sequence ID" value="BPAG_0001422501-mRNA-1"/>
    <property type="gene ID" value="BPAG_0001422501"/>
</dbReference>
<comment type="similarity">
    <text evidence="2">Belongs to the TRAFAC class translation factor GTPase superfamily. Classic translation factor GTPase family. EF-Tu/EF-1A subfamily.</text>
</comment>
<dbReference type="STRING" id="6280.A0A0N4TYW8"/>
<evidence type="ECO:0000259" key="11">
    <source>
        <dbReference type="PROSITE" id="PS51722"/>
    </source>
</evidence>
<dbReference type="InterPro" id="IPR009000">
    <property type="entry name" value="Transl_B-barrel_sf"/>
</dbReference>
<evidence type="ECO:0000313" key="14">
    <source>
        <dbReference type="WBParaSite" id="BPAG_0001422501-mRNA-1"/>
    </source>
</evidence>
<evidence type="ECO:0000256" key="10">
    <source>
        <dbReference type="SAM" id="MobiDB-lite"/>
    </source>
</evidence>
<evidence type="ECO:0000313" key="12">
    <source>
        <dbReference type="EMBL" id="VDN95338.1"/>
    </source>
</evidence>
<gene>
    <name evidence="12" type="ORF">BPAG_LOCUS14153</name>
</gene>
<dbReference type="AlphaFoldDB" id="A0A0N4TYW8"/>
<evidence type="ECO:0000256" key="5">
    <source>
        <dbReference type="ARBA" id="ARBA00022741"/>
    </source>
</evidence>
<dbReference type="GO" id="GO:0005737">
    <property type="term" value="C:cytoplasm"/>
    <property type="evidence" value="ECO:0007669"/>
    <property type="project" value="UniProtKB-SubCell"/>
</dbReference>
<keyword evidence="7" id="KW-0648">Protein biosynthesis</keyword>
<dbReference type="PRINTS" id="PR00315">
    <property type="entry name" value="ELONGATNFCT"/>
</dbReference>
<evidence type="ECO:0000256" key="2">
    <source>
        <dbReference type="ARBA" id="ARBA00007249"/>
    </source>
</evidence>
<dbReference type="SUPFAM" id="SSF50465">
    <property type="entry name" value="EF-Tu/eEF-1alpha/eIF2-gamma C-terminal domain"/>
    <property type="match status" value="1"/>
</dbReference>
<dbReference type="Proteomes" id="UP000278627">
    <property type="component" value="Unassembled WGS sequence"/>
</dbReference>
<reference evidence="12 13" key="2">
    <citation type="submission" date="2018-11" db="EMBL/GenBank/DDBJ databases">
        <authorList>
            <consortium name="Pathogen Informatics"/>
        </authorList>
    </citation>
    <scope>NUCLEOTIDE SEQUENCE [LARGE SCALE GENOMIC DNA]</scope>
</reference>
<dbReference type="GO" id="GO:0003924">
    <property type="term" value="F:GTPase activity"/>
    <property type="evidence" value="ECO:0007669"/>
    <property type="project" value="InterPro"/>
</dbReference>
<evidence type="ECO:0000256" key="7">
    <source>
        <dbReference type="ARBA" id="ARBA00022917"/>
    </source>
</evidence>
<dbReference type="InterPro" id="IPR050100">
    <property type="entry name" value="TRAFAC_GTPase_members"/>
</dbReference>
<keyword evidence="3" id="KW-0963">Cytoplasm</keyword>
<evidence type="ECO:0000256" key="1">
    <source>
        <dbReference type="ARBA" id="ARBA00004496"/>
    </source>
</evidence>
<keyword evidence="6" id="KW-0378">Hydrolase</keyword>
<dbReference type="FunFam" id="3.40.50.300:FF:000204">
    <property type="entry name" value="Translation elongation factor Tu"/>
    <property type="match status" value="1"/>
</dbReference>
<dbReference type="PROSITE" id="PS51722">
    <property type="entry name" value="G_TR_2"/>
    <property type="match status" value="1"/>
</dbReference>